<keyword evidence="5" id="KW-0472">Membrane</keyword>
<comment type="similarity">
    <text evidence="2">Belongs to the peroxisomal membrane protein PXMP2/4 family.</text>
</comment>
<dbReference type="Pfam" id="PF04117">
    <property type="entry name" value="Mpv17_PMP22"/>
    <property type="match status" value="1"/>
</dbReference>
<evidence type="ECO:0008006" key="9">
    <source>
        <dbReference type="Google" id="ProtNLM"/>
    </source>
</evidence>
<evidence type="ECO:0000256" key="4">
    <source>
        <dbReference type="ARBA" id="ARBA00022989"/>
    </source>
</evidence>
<evidence type="ECO:0000256" key="2">
    <source>
        <dbReference type="ARBA" id="ARBA00006824"/>
    </source>
</evidence>
<accession>A0AAN7KY75</accession>
<comment type="subcellular location">
    <subcellularLocation>
        <location evidence="1">Membrane</location>
        <topology evidence="1">Multi-pass membrane protein</topology>
    </subcellularLocation>
</comment>
<evidence type="ECO:0000313" key="8">
    <source>
        <dbReference type="Proteomes" id="UP001345219"/>
    </source>
</evidence>
<gene>
    <name evidence="7" type="ORF">SAY87_031704</name>
</gene>
<evidence type="ECO:0000313" key="7">
    <source>
        <dbReference type="EMBL" id="KAK4771172.1"/>
    </source>
</evidence>
<evidence type="ECO:0000256" key="3">
    <source>
        <dbReference type="ARBA" id="ARBA00022692"/>
    </source>
</evidence>
<dbReference type="Proteomes" id="UP001345219">
    <property type="component" value="Chromosome 24"/>
</dbReference>
<sequence length="373" mass="41576">MGTLHAIAAECLLPLPKLSVKPIRSASFHSFRTHAPSFTRIGQRPGDLVLVAANSVSEELDAIPIQSGESTDQQEVISMCLETEGAGTEMVSQVGGFATSEVQFSFDGFSSSGSASTSSSIHGLRNAEMERAVDRTLNALIVLAAGSFAITKLLTIDHDYWHGWTLFEILRYAPQHYWAAYEEALKTNPIFAKMIISGVVYSLGDWIAQCYEGKPLFEFDRARMFRSGLVGFTLHGSLSHFYYQFCEELFPFQDWWVVPVKVAFDQTAWSAVWNSIYYTAVGFLRLESPASIFKELAATFWPMLTAGWKLWPSSHLITYGLIPVEQRLLWVDCVELVWVTILSTYSNEKSETRSSEATADASSSTLPPEESLR</sequence>
<feature type="region of interest" description="Disordered" evidence="6">
    <location>
        <begin position="349"/>
        <end position="373"/>
    </location>
</feature>
<reference evidence="7 8" key="1">
    <citation type="journal article" date="2023" name="Hortic Res">
        <title>Pangenome of water caltrop reveals structural variations and asymmetric subgenome divergence after allopolyploidization.</title>
        <authorList>
            <person name="Zhang X."/>
            <person name="Chen Y."/>
            <person name="Wang L."/>
            <person name="Yuan Y."/>
            <person name="Fang M."/>
            <person name="Shi L."/>
            <person name="Lu R."/>
            <person name="Comes H.P."/>
            <person name="Ma Y."/>
            <person name="Chen Y."/>
            <person name="Huang G."/>
            <person name="Zhou Y."/>
            <person name="Zheng Z."/>
            <person name="Qiu Y."/>
        </authorList>
    </citation>
    <scope>NUCLEOTIDE SEQUENCE [LARGE SCALE GENOMIC DNA]</scope>
    <source>
        <tissue evidence="7">Roots</tissue>
    </source>
</reference>
<organism evidence="7 8">
    <name type="scientific">Trapa incisa</name>
    <dbReference type="NCBI Taxonomy" id="236973"/>
    <lineage>
        <taxon>Eukaryota</taxon>
        <taxon>Viridiplantae</taxon>
        <taxon>Streptophyta</taxon>
        <taxon>Embryophyta</taxon>
        <taxon>Tracheophyta</taxon>
        <taxon>Spermatophyta</taxon>
        <taxon>Magnoliopsida</taxon>
        <taxon>eudicotyledons</taxon>
        <taxon>Gunneridae</taxon>
        <taxon>Pentapetalae</taxon>
        <taxon>rosids</taxon>
        <taxon>malvids</taxon>
        <taxon>Myrtales</taxon>
        <taxon>Lythraceae</taxon>
        <taxon>Trapa</taxon>
    </lineage>
</organism>
<evidence type="ECO:0000256" key="1">
    <source>
        <dbReference type="ARBA" id="ARBA00004141"/>
    </source>
</evidence>
<keyword evidence="4" id="KW-1133">Transmembrane helix</keyword>
<dbReference type="EMBL" id="JAXIOK010000005">
    <property type="protein sequence ID" value="KAK4771172.1"/>
    <property type="molecule type" value="Genomic_DNA"/>
</dbReference>
<keyword evidence="8" id="KW-1185">Reference proteome</keyword>
<name>A0AAN7KY75_9MYRT</name>
<protein>
    <recommendedName>
        <fullName evidence="9">Peroxisomal membrane protein 2</fullName>
    </recommendedName>
</protein>
<feature type="compositionally biased region" description="Low complexity" evidence="6">
    <location>
        <begin position="355"/>
        <end position="365"/>
    </location>
</feature>
<dbReference type="InterPro" id="IPR007248">
    <property type="entry name" value="Mpv17_PMP22"/>
</dbReference>
<keyword evidence="3" id="KW-0812">Transmembrane</keyword>
<proteinExistence type="inferred from homology"/>
<dbReference type="PANTHER" id="PTHR11266:SF16">
    <property type="entry name" value="PROTEIN SYM1"/>
    <property type="match status" value="1"/>
</dbReference>
<dbReference type="GO" id="GO:0005737">
    <property type="term" value="C:cytoplasm"/>
    <property type="evidence" value="ECO:0007669"/>
    <property type="project" value="TreeGrafter"/>
</dbReference>
<comment type="caution">
    <text evidence="7">The sequence shown here is derived from an EMBL/GenBank/DDBJ whole genome shotgun (WGS) entry which is preliminary data.</text>
</comment>
<dbReference type="GO" id="GO:0016020">
    <property type="term" value="C:membrane"/>
    <property type="evidence" value="ECO:0007669"/>
    <property type="project" value="UniProtKB-SubCell"/>
</dbReference>
<evidence type="ECO:0000256" key="6">
    <source>
        <dbReference type="SAM" id="MobiDB-lite"/>
    </source>
</evidence>
<evidence type="ECO:0000256" key="5">
    <source>
        <dbReference type="ARBA" id="ARBA00023136"/>
    </source>
</evidence>
<dbReference type="PANTHER" id="PTHR11266">
    <property type="entry name" value="PEROXISOMAL MEMBRANE PROTEIN 2, PXMP2 MPV17"/>
    <property type="match status" value="1"/>
</dbReference>
<dbReference type="AlphaFoldDB" id="A0AAN7KY75"/>